<feature type="region of interest" description="Disordered" evidence="1">
    <location>
        <begin position="510"/>
        <end position="551"/>
    </location>
</feature>
<keyword evidence="4" id="KW-1185">Reference proteome</keyword>
<sequence length="551" mass="61607">MWDKAAHMISSWICYTINSTLDAVDSFNVSINLYDHILTMVAGEYGIWITLRGSSILELWDPKTLSCKTLYDTRTDRYPQLRKEDDSYFNRARITAVLDVRHSVWVGTGEGNLIIYELTENQSIRTPTDQSPCIETMSNLSANMLSRQGTPNKQPSPKQKPKTRKTAIIEGEKKFEFVGCPKPKVKKSPVSEVPKLVTNGNRKEGTENGLVNKNLLETVKCNNKSSSNTSEETLTPKSRVNSAFCSVNQKNGPEGSGETTLKDKKECLIVSGSDKKKTDPDCLNNNTRRRNSDSDDTVKSLELLQQNDCKSDHSDSNKENQSDSKEISLNVLNKNGMQIPTSCLKEKVGWTENMQRNETTDNGAFESCDCLDDDVVIYGNHNKNCPLNPENKKARDISANKTLTESSELINQKRTGKTVGSQSSLSKSLNDLDQSLICDDKVMSRHYKVNSWLCSLENNSNESQILNEDEMAENLSDVDSDVENCSDVQSPVLENPKTPKIGEVKQKMLLKEEKVVHQHESKSSGKVSPGGSNHRNKSSDSEKSETRKKNE</sequence>
<protein>
    <recommendedName>
        <fullName evidence="2">LRRK2 beta-propeller domain-containing protein</fullName>
    </recommendedName>
</protein>
<evidence type="ECO:0000313" key="3">
    <source>
        <dbReference type="EMBL" id="KAJ8300669.1"/>
    </source>
</evidence>
<evidence type="ECO:0000259" key="2">
    <source>
        <dbReference type="Pfam" id="PF23748"/>
    </source>
</evidence>
<name>A0ABQ9E5P7_TEGGR</name>
<feature type="compositionally biased region" description="Basic and acidic residues" evidence="1">
    <location>
        <begin position="510"/>
        <end position="523"/>
    </location>
</feature>
<feature type="domain" description="LRRK2 beta-propeller" evidence="2">
    <location>
        <begin position="34"/>
        <end position="142"/>
    </location>
</feature>
<feature type="region of interest" description="Disordered" evidence="1">
    <location>
        <begin position="145"/>
        <end position="165"/>
    </location>
</feature>
<comment type="caution">
    <text evidence="3">The sequence shown here is derived from an EMBL/GenBank/DDBJ whole genome shotgun (WGS) entry which is preliminary data.</text>
</comment>
<organism evidence="3 4">
    <name type="scientific">Tegillarca granosa</name>
    <name type="common">Malaysian cockle</name>
    <name type="synonym">Anadara granosa</name>
    <dbReference type="NCBI Taxonomy" id="220873"/>
    <lineage>
        <taxon>Eukaryota</taxon>
        <taxon>Metazoa</taxon>
        <taxon>Spiralia</taxon>
        <taxon>Lophotrochozoa</taxon>
        <taxon>Mollusca</taxon>
        <taxon>Bivalvia</taxon>
        <taxon>Autobranchia</taxon>
        <taxon>Pteriomorphia</taxon>
        <taxon>Arcoida</taxon>
        <taxon>Arcoidea</taxon>
        <taxon>Arcidae</taxon>
        <taxon>Tegillarca</taxon>
    </lineage>
</organism>
<dbReference type="Proteomes" id="UP001217089">
    <property type="component" value="Unassembled WGS sequence"/>
</dbReference>
<reference evidence="3 4" key="1">
    <citation type="submission" date="2022-12" db="EMBL/GenBank/DDBJ databases">
        <title>Chromosome-level genome of Tegillarca granosa.</title>
        <authorList>
            <person name="Kim J."/>
        </authorList>
    </citation>
    <scope>NUCLEOTIDE SEQUENCE [LARGE SCALE GENOMIC DNA]</scope>
    <source>
        <strain evidence="3">Teg-2019</strain>
        <tissue evidence="3">Adductor muscle</tissue>
    </source>
</reference>
<gene>
    <name evidence="3" type="ORF">KUTeg_022188</name>
</gene>
<dbReference type="InterPro" id="IPR056602">
    <property type="entry name" value="Beta-prop_LRRK2"/>
</dbReference>
<accession>A0ABQ9E5P7</accession>
<feature type="compositionally biased region" description="Basic and acidic residues" evidence="1">
    <location>
        <begin position="537"/>
        <end position="551"/>
    </location>
</feature>
<feature type="compositionally biased region" description="Basic and acidic residues" evidence="1">
    <location>
        <begin position="309"/>
        <end position="324"/>
    </location>
</feature>
<dbReference type="EMBL" id="JARBDR010000919">
    <property type="protein sequence ID" value="KAJ8300669.1"/>
    <property type="molecule type" value="Genomic_DNA"/>
</dbReference>
<feature type="region of interest" description="Disordered" evidence="1">
    <location>
        <begin position="274"/>
        <end position="297"/>
    </location>
</feature>
<proteinExistence type="predicted"/>
<dbReference type="Pfam" id="PF23748">
    <property type="entry name" value="Beta-prop_LRRK2"/>
    <property type="match status" value="1"/>
</dbReference>
<feature type="region of interest" description="Disordered" evidence="1">
    <location>
        <begin position="305"/>
        <end position="324"/>
    </location>
</feature>
<evidence type="ECO:0000313" key="4">
    <source>
        <dbReference type="Proteomes" id="UP001217089"/>
    </source>
</evidence>
<evidence type="ECO:0000256" key="1">
    <source>
        <dbReference type="SAM" id="MobiDB-lite"/>
    </source>
</evidence>